<protein>
    <submittedName>
        <fullName evidence="6">Amino acid permease-associated region</fullName>
    </submittedName>
</protein>
<feature type="transmembrane region" description="Helical" evidence="5">
    <location>
        <begin position="174"/>
        <end position="191"/>
    </location>
</feature>
<feature type="transmembrane region" description="Helical" evidence="5">
    <location>
        <begin position="452"/>
        <end position="471"/>
    </location>
</feature>
<evidence type="ECO:0000313" key="6">
    <source>
        <dbReference type="EMBL" id="ADN51179.1"/>
    </source>
</evidence>
<dbReference type="STRING" id="572478.Vdis_1806"/>
<dbReference type="Pfam" id="PF13520">
    <property type="entry name" value="AA_permease_2"/>
    <property type="match status" value="1"/>
</dbReference>
<feature type="transmembrane region" description="Helical" evidence="5">
    <location>
        <begin position="572"/>
        <end position="591"/>
    </location>
</feature>
<dbReference type="KEGG" id="vdi:Vdis_1806"/>
<dbReference type="PANTHER" id="PTHR47547:SF1">
    <property type="entry name" value="ASPARTATE-PROTON SYMPORTER"/>
    <property type="match status" value="1"/>
</dbReference>
<dbReference type="Gene3D" id="1.20.1740.10">
    <property type="entry name" value="Amino acid/polyamine transporter I"/>
    <property type="match status" value="1"/>
</dbReference>
<feature type="transmembrane region" description="Helical" evidence="5">
    <location>
        <begin position="392"/>
        <end position="415"/>
    </location>
</feature>
<dbReference type="GO" id="GO:0022857">
    <property type="term" value="F:transmembrane transporter activity"/>
    <property type="evidence" value="ECO:0007669"/>
    <property type="project" value="InterPro"/>
</dbReference>
<feature type="transmembrane region" description="Helical" evidence="5">
    <location>
        <begin position="427"/>
        <end position="446"/>
    </location>
</feature>
<feature type="transmembrane region" description="Helical" evidence="5">
    <location>
        <begin position="548"/>
        <end position="566"/>
    </location>
</feature>
<feature type="transmembrane region" description="Helical" evidence="5">
    <location>
        <begin position="483"/>
        <end position="503"/>
    </location>
</feature>
<accession>E1QUR0</accession>
<reference evidence="7" key="2">
    <citation type="journal article" date="2010" name="Stand. Genomic Sci.">
        <title>Complete genome sequence of Vulcanisaeta distributa type strain (IC-017T).</title>
        <authorList>
            <person name="Mavromatis K."/>
            <person name="Sikorski J."/>
            <person name="Pabst E."/>
            <person name="Teshima H."/>
            <person name="Lapidus A."/>
            <person name="Lucas S."/>
            <person name="Nolan M."/>
            <person name="Glavina Del Rio T."/>
            <person name="Cheng J."/>
            <person name="Bruce D."/>
            <person name="Goodwin L."/>
            <person name="Pitluck S."/>
            <person name="Liolios K."/>
            <person name="Ivanova N."/>
            <person name="Mikhailova N."/>
            <person name="Pati A."/>
            <person name="Chen A."/>
            <person name="Palaniappan K."/>
            <person name="Land M."/>
            <person name="Hauser L."/>
            <person name="Chang Y."/>
            <person name="Jeffries C."/>
            <person name="Rohde M."/>
            <person name="Spring S."/>
            <person name="Goker M."/>
            <person name="Wirth R."/>
            <person name="Woyke T."/>
            <person name="Bristow J."/>
            <person name="Eisen J."/>
            <person name="Markowitz V."/>
            <person name="Hugenholtz P."/>
            <person name="Klenk H."/>
            <person name="Kyrpides N."/>
        </authorList>
    </citation>
    <scope>NUCLEOTIDE SEQUENCE [LARGE SCALE GENOMIC DNA]</scope>
    <source>
        <strain evidence="7">DSM 14429 / JCM 11212 / NBRC 100878 / IC-017</strain>
    </source>
</reference>
<feature type="transmembrane region" description="Helical" evidence="5">
    <location>
        <begin position="98"/>
        <end position="121"/>
    </location>
</feature>
<feature type="transmembrane region" description="Helical" evidence="5">
    <location>
        <begin position="369"/>
        <end position="386"/>
    </location>
</feature>
<feature type="transmembrane region" description="Helical" evidence="5">
    <location>
        <begin position="307"/>
        <end position="328"/>
    </location>
</feature>
<feature type="transmembrane region" description="Helical" evidence="5">
    <location>
        <begin position="203"/>
        <end position="221"/>
    </location>
</feature>
<feature type="transmembrane region" description="Helical" evidence="5">
    <location>
        <begin position="242"/>
        <end position="267"/>
    </location>
</feature>
<keyword evidence="3 5" id="KW-1133">Transmembrane helix</keyword>
<dbReference type="EMBL" id="CP002100">
    <property type="protein sequence ID" value="ADN51179.1"/>
    <property type="molecule type" value="Genomic_DNA"/>
</dbReference>
<organism evidence="6 7">
    <name type="scientific">Vulcanisaeta distributa (strain DSM 14429 / JCM 11212 / NBRC 100878 / IC-017)</name>
    <dbReference type="NCBI Taxonomy" id="572478"/>
    <lineage>
        <taxon>Archaea</taxon>
        <taxon>Thermoproteota</taxon>
        <taxon>Thermoprotei</taxon>
        <taxon>Thermoproteales</taxon>
        <taxon>Thermoproteaceae</taxon>
        <taxon>Vulcanisaeta</taxon>
    </lineage>
</organism>
<comment type="subcellular location">
    <subcellularLocation>
        <location evidence="1">Membrane</location>
        <topology evidence="1">Multi-pass membrane protein</topology>
    </subcellularLocation>
</comment>
<dbReference type="GO" id="GO:0016020">
    <property type="term" value="C:membrane"/>
    <property type="evidence" value="ECO:0007669"/>
    <property type="project" value="UniProtKB-SubCell"/>
</dbReference>
<keyword evidence="7" id="KW-1185">Reference proteome</keyword>
<name>E1QUR0_VULDI</name>
<feature type="transmembrane region" description="Helical" evidence="5">
    <location>
        <begin position="509"/>
        <end position="528"/>
    </location>
</feature>
<evidence type="ECO:0000256" key="5">
    <source>
        <dbReference type="SAM" id="Phobius"/>
    </source>
</evidence>
<keyword evidence="2 5" id="KW-0812">Transmembrane</keyword>
<evidence type="ECO:0000313" key="7">
    <source>
        <dbReference type="Proteomes" id="UP000006681"/>
    </source>
</evidence>
<dbReference type="eggNOG" id="arCOG00009">
    <property type="taxonomic scope" value="Archaea"/>
</dbReference>
<evidence type="ECO:0000256" key="3">
    <source>
        <dbReference type="ARBA" id="ARBA00022989"/>
    </source>
</evidence>
<evidence type="ECO:0000256" key="4">
    <source>
        <dbReference type="ARBA" id="ARBA00023136"/>
    </source>
</evidence>
<gene>
    <name evidence="6" type="ordered locus">Vdis_1806</name>
</gene>
<evidence type="ECO:0000256" key="1">
    <source>
        <dbReference type="ARBA" id="ARBA00004141"/>
    </source>
</evidence>
<reference evidence="6 7" key="1">
    <citation type="journal article" date="2010" name="Stand. Genomic Sci.">
        <title>Complete genome sequence of Vulcanisaeta distributa type strain (IC-017).</title>
        <authorList>
            <person name="Mavromatis K."/>
            <person name="Sikorski J."/>
            <person name="Pabst E."/>
            <person name="Teshima H."/>
            <person name="Lapidus A."/>
            <person name="Lucas S."/>
            <person name="Nolan M."/>
            <person name="Glavina Del Rio T."/>
            <person name="Cheng J.F."/>
            <person name="Bruce D."/>
            <person name="Goodwin L."/>
            <person name="Pitluck S."/>
            <person name="Liolios K."/>
            <person name="Ivanova N."/>
            <person name="Mikhailova N."/>
            <person name="Pati A."/>
            <person name="Chen A."/>
            <person name="Palaniappan K."/>
            <person name="Land M."/>
            <person name="Hauser L."/>
            <person name="Chang Y.J."/>
            <person name="Jeffries C.D."/>
            <person name="Rohde M."/>
            <person name="Spring S."/>
            <person name="Goker M."/>
            <person name="Wirth R."/>
            <person name="Woyke T."/>
            <person name="Bristow J."/>
            <person name="Eisen J.A."/>
            <person name="Markowitz V."/>
            <person name="Hugenholtz P."/>
            <person name="Klenk H.P."/>
            <person name="Kyrpides N.C."/>
        </authorList>
    </citation>
    <scope>NUCLEOTIDE SEQUENCE [LARGE SCALE GENOMIC DNA]</scope>
    <source>
        <strain evidence="7">DSM 14429 / JCM 11212 / NBRC 100878 / IC-017</strain>
    </source>
</reference>
<evidence type="ECO:0000256" key="2">
    <source>
        <dbReference type="ARBA" id="ARBA00022692"/>
    </source>
</evidence>
<keyword evidence="4 5" id="KW-0472">Membrane</keyword>
<dbReference type="Proteomes" id="UP000006681">
    <property type="component" value="Chromosome"/>
</dbReference>
<feature type="transmembrane region" description="Helical" evidence="5">
    <location>
        <begin position="24"/>
        <end position="47"/>
    </location>
</feature>
<sequence>MGNEQSSTVNTGVKLRKALTFWDLLFLSISGMVGSGWLFAALAGAAYAGPASLISWLLAGVFFTFIGLSYAELGSILPFSGSLVRIDHYVHGSISNYLLGWAYLIGSATTISMEAEAIIMYTNKYLPLFSTESGYLTPLGILTAAALIGIFTVIQVIGVNIFGKINTAITIWKFIIPTATVILLITLYLHPGNFTAYGGFAPLGWTAVFTALIPSGIIWAYEGFRQALEYAGEARNPRRDVPMALVLSIILVAILYMALEIAFIGGIDWSKIYLPNSKGQYVIPIKPGDWSDLLNSNWAGSPFYSELYVSGIVVLVLWATILLIDAWVSPAGTMGVYIGTTARSLYGLSRQGYYPSIFGNLHEKFQTPWFSFIVTYLIAVLFLLPFPTWYQIVSISTTATIINYLAGGPALIILRRTAPNINRPYKVPMPLLVGLLSFIISSMLVYWTGWPYLGYIFVITAFGLPLLILGYRKVIGMGYGEAVAFSAIFWIALIMVIYYGFVINALPFYEYWTAFALILIGGITYLYYRSRDGYVSREIKASTWFISYMIVFGALSYIGSLGMGYIQYPWDYLIALAMSIVFFIIAVRQGFETKEIRQVKEGNLPIE</sequence>
<dbReference type="HOGENOM" id="CLU_007946_16_0_2"/>
<dbReference type="InterPro" id="IPR002293">
    <property type="entry name" value="AA/rel_permease1"/>
</dbReference>
<feature type="transmembrane region" description="Helical" evidence="5">
    <location>
        <begin position="53"/>
        <end position="77"/>
    </location>
</feature>
<dbReference type="InterPro" id="IPR052962">
    <property type="entry name" value="AA_Transporter_AGT"/>
</dbReference>
<dbReference type="PANTHER" id="PTHR47547">
    <property type="match status" value="1"/>
</dbReference>
<proteinExistence type="predicted"/>
<dbReference type="AlphaFoldDB" id="E1QUR0"/>
<feature type="transmembrane region" description="Helical" evidence="5">
    <location>
        <begin position="141"/>
        <end position="162"/>
    </location>
</feature>